<dbReference type="Gene3D" id="3.50.30.20">
    <property type="entry name" value="Carbamoyl-phosphate synthase small subunit, N-terminal domain"/>
    <property type="match status" value="1"/>
</dbReference>
<evidence type="ECO:0000313" key="15">
    <source>
        <dbReference type="EMBL" id="EMY06671.1"/>
    </source>
</evidence>
<organism evidence="15 16">
    <name type="scientific">Leptospira interrogans str. 2002000626</name>
    <dbReference type="NCBI Taxonomy" id="996803"/>
    <lineage>
        <taxon>Bacteria</taxon>
        <taxon>Pseudomonadati</taxon>
        <taxon>Spirochaetota</taxon>
        <taxon>Spirochaetia</taxon>
        <taxon>Leptospirales</taxon>
        <taxon>Leptospiraceae</taxon>
        <taxon>Leptospira</taxon>
    </lineage>
</organism>
<evidence type="ECO:0000256" key="10">
    <source>
        <dbReference type="ARBA" id="ARBA00022975"/>
    </source>
</evidence>
<dbReference type="InterPro" id="IPR002474">
    <property type="entry name" value="CarbamoylP_synth_ssu_N"/>
</dbReference>
<dbReference type="EMBL" id="AFJL02000022">
    <property type="protein sequence ID" value="EMY06671.1"/>
    <property type="molecule type" value="Genomic_DNA"/>
</dbReference>
<feature type="active site" evidence="13">
    <location>
        <position position="335"/>
    </location>
</feature>
<comment type="caution">
    <text evidence="15">The sequence shown here is derived from an EMBL/GenBank/DDBJ whole genome shotgun (WGS) entry which is preliminary data.</text>
</comment>
<dbReference type="HAMAP" id="MF_01209">
    <property type="entry name" value="CPSase_S_chain"/>
    <property type="match status" value="1"/>
</dbReference>
<comment type="similarity">
    <text evidence="3 13">Belongs to the CarA family.</text>
</comment>
<evidence type="ECO:0000256" key="3">
    <source>
        <dbReference type="ARBA" id="ARBA00007800"/>
    </source>
</evidence>
<dbReference type="Pfam" id="PF00988">
    <property type="entry name" value="CPSase_sm_chain"/>
    <property type="match status" value="1"/>
</dbReference>
<keyword evidence="5 13" id="KW-0436">Ligase</keyword>
<dbReference type="Proteomes" id="UP000012329">
    <property type="component" value="Unassembled WGS sequence"/>
</dbReference>
<keyword evidence="10 13" id="KW-0665">Pyrimidine biosynthesis</keyword>
<dbReference type="NCBIfam" id="NF009475">
    <property type="entry name" value="PRK12838.1"/>
    <property type="match status" value="1"/>
</dbReference>
<dbReference type="Pfam" id="PF00117">
    <property type="entry name" value="GATase"/>
    <property type="match status" value="1"/>
</dbReference>
<dbReference type="PANTHER" id="PTHR43418:SF7">
    <property type="entry name" value="CARBAMOYL-PHOSPHATE SYNTHASE SMALL CHAIN"/>
    <property type="match status" value="1"/>
</dbReference>
<dbReference type="InterPro" id="IPR017926">
    <property type="entry name" value="GATASE"/>
</dbReference>
<feature type="binding site" evidence="13">
    <location>
        <position position="45"/>
    </location>
    <ligand>
        <name>L-glutamine</name>
        <dbReference type="ChEBI" id="CHEBI:58359"/>
    </ligand>
</feature>
<feature type="region of interest" description="CPSase" evidence="13">
    <location>
        <begin position="1"/>
        <end position="175"/>
    </location>
</feature>
<evidence type="ECO:0000256" key="4">
    <source>
        <dbReference type="ARBA" id="ARBA00022571"/>
    </source>
</evidence>
<dbReference type="PANTHER" id="PTHR43418">
    <property type="entry name" value="MULTIFUNCTIONAL TRYPTOPHAN BIOSYNTHESIS PROTEIN-RELATED"/>
    <property type="match status" value="1"/>
</dbReference>
<dbReference type="GO" id="GO:0005524">
    <property type="term" value="F:ATP binding"/>
    <property type="evidence" value="ECO:0007669"/>
    <property type="project" value="UniProtKB-UniRule"/>
</dbReference>
<keyword evidence="6 13" id="KW-0028">Amino-acid biosynthesis</keyword>
<evidence type="ECO:0000256" key="5">
    <source>
        <dbReference type="ARBA" id="ARBA00022598"/>
    </source>
</evidence>
<comment type="catalytic activity">
    <reaction evidence="12 13">
        <text>L-glutamine + H2O = L-glutamate + NH4(+)</text>
        <dbReference type="Rhea" id="RHEA:15889"/>
        <dbReference type="ChEBI" id="CHEBI:15377"/>
        <dbReference type="ChEBI" id="CHEBI:28938"/>
        <dbReference type="ChEBI" id="CHEBI:29985"/>
        <dbReference type="ChEBI" id="CHEBI:58359"/>
    </reaction>
</comment>
<dbReference type="GO" id="GO:0006207">
    <property type="term" value="P:'de novo' pyrimidine nucleobase biosynthetic process"/>
    <property type="evidence" value="ECO:0007669"/>
    <property type="project" value="InterPro"/>
</dbReference>
<evidence type="ECO:0000259" key="14">
    <source>
        <dbReference type="SMART" id="SM01097"/>
    </source>
</evidence>
<dbReference type="AlphaFoldDB" id="A0A829DDC6"/>
<feature type="active site" description="Nucleophile" evidence="13">
    <location>
        <position position="252"/>
    </location>
</feature>
<dbReference type="InterPro" id="IPR035686">
    <property type="entry name" value="CPSase_GATase1"/>
</dbReference>
<dbReference type="InterPro" id="IPR006274">
    <property type="entry name" value="CarbamoylP_synth_ssu"/>
</dbReference>
<dbReference type="NCBIfam" id="TIGR01368">
    <property type="entry name" value="CPSaseIIsmall"/>
    <property type="match status" value="1"/>
</dbReference>
<comment type="catalytic activity">
    <reaction evidence="11 13">
        <text>hydrogencarbonate + L-glutamine + 2 ATP + H2O = carbamoyl phosphate + L-glutamate + 2 ADP + phosphate + 2 H(+)</text>
        <dbReference type="Rhea" id="RHEA:18633"/>
        <dbReference type="ChEBI" id="CHEBI:15377"/>
        <dbReference type="ChEBI" id="CHEBI:15378"/>
        <dbReference type="ChEBI" id="CHEBI:17544"/>
        <dbReference type="ChEBI" id="CHEBI:29985"/>
        <dbReference type="ChEBI" id="CHEBI:30616"/>
        <dbReference type="ChEBI" id="CHEBI:43474"/>
        <dbReference type="ChEBI" id="CHEBI:58228"/>
        <dbReference type="ChEBI" id="CHEBI:58359"/>
        <dbReference type="ChEBI" id="CHEBI:456216"/>
        <dbReference type="EC" id="6.3.5.5"/>
    </reaction>
</comment>
<keyword evidence="7 13" id="KW-0547">Nucleotide-binding</keyword>
<comment type="pathway">
    <text evidence="2 13">Amino-acid biosynthesis; L-arginine biosynthesis; carbamoyl phosphate from bicarbonate: step 1/1.</text>
</comment>
<dbReference type="UniPathway" id="UPA00068">
    <property type="reaction ID" value="UER00171"/>
</dbReference>
<accession>A0A829DDC6</accession>
<evidence type="ECO:0000256" key="6">
    <source>
        <dbReference type="ARBA" id="ARBA00022605"/>
    </source>
</evidence>
<feature type="binding site" evidence="13">
    <location>
        <position position="226"/>
    </location>
    <ligand>
        <name>L-glutamine</name>
        <dbReference type="ChEBI" id="CHEBI:58359"/>
    </ligand>
</feature>
<dbReference type="SUPFAM" id="SSF52021">
    <property type="entry name" value="Carbamoyl phosphate synthetase, small subunit N-terminal domain"/>
    <property type="match status" value="1"/>
</dbReference>
<dbReference type="PRINTS" id="PR00096">
    <property type="entry name" value="GATASE"/>
</dbReference>
<dbReference type="PROSITE" id="PS51273">
    <property type="entry name" value="GATASE_TYPE_1"/>
    <property type="match status" value="1"/>
</dbReference>
<feature type="binding site" evidence="13">
    <location>
        <position position="253"/>
    </location>
    <ligand>
        <name>L-glutamine</name>
        <dbReference type="ChEBI" id="CHEBI:58359"/>
    </ligand>
</feature>
<keyword evidence="8 13" id="KW-0067">ATP-binding</keyword>
<protein>
    <recommendedName>
        <fullName evidence="13">Carbamoyl phosphate synthase small chain</fullName>
        <ecNumber evidence="13">6.3.5.5</ecNumber>
    </recommendedName>
    <alternativeName>
        <fullName evidence="13">Carbamoyl phosphate synthetase glutamine chain</fullName>
    </alternativeName>
</protein>
<proteinExistence type="inferred from homology"/>
<feature type="binding site" evidence="13">
    <location>
        <position position="224"/>
    </location>
    <ligand>
        <name>L-glutamine</name>
        <dbReference type="ChEBI" id="CHEBI:58359"/>
    </ligand>
</feature>
<keyword evidence="9 13" id="KW-0315">Glutamine amidotransferase</keyword>
<evidence type="ECO:0000256" key="2">
    <source>
        <dbReference type="ARBA" id="ARBA00005077"/>
    </source>
</evidence>
<evidence type="ECO:0000256" key="1">
    <source>
        <dbReference type="ARBA" id="ARBA00004812"/>
    </source>
</evidence>
<dbReference type="GO" id="GO:0006526">
    <property type="term" value="P:L-arginine biosynthetic process"/>
    <property type="evidence" value="ECO:0007669"/>
    <property type="project" value="UniProtKB-UniRule"/>
</dbReference>
<feature type="binding site" evidence="13">
    <location>
        <position position="294"/>
    </location>
    <ligand>
        <name>L-glutamine</name>
        <dbReference type="ChEBI" id="CHEBI:58359"/>
    </ligand>
</feature>
<dbReference type="FunFam" id="3.40.50.880:FF:000065">
    <property type="entry name" value="Carbamoyl-phosphate synthase small chain"/>
    <property type="match status" value="1"/>
</dbReference>
<dbReference type="InterPro" id="IPR029062">
    <property type="entry name" value="Class_I_gatase-like"/>
</dbReference>
<dbReference type="GO" id="GO:0006541">
    <property type="term" value="P:glutamine metabolic process"/>
    <property type="evidence" value="ECO:0007669"/>
    <property type="project" value="InterPro"/>
</dbReference>
<dbReference type="CDD" id="cd01744">
    <property type="entry name" value="GATase1_CPSase"/>
    <property type="match status" value="1"/>
</dbReference>
<evidence type="ECO:0000256" key="7">
    <source>
        <dbReference type="ARBA" id="ARBA00022741"/>
    </source>
</evidence>
<feature type="domain" description="Carbamoyl-phosphate synthase small subunit N-terminal" evidence="14">
    <location>
        <begin position="1"/>
        <end position="131"/>
    </location>
</feature>
<dbReference type="PRINTS" id="PR00097">
    <property type="entry name" value="ANTSNTHASEII"/>
</dbReference>
<feature type="binding site" evidence="13">
    <location>
        <position position="296"/>
    </location>
    <ligand>
        <name>L-glutamine</name>
        <dbReference type="ChEBI" id="CHEBI:58359"/>
    </ligand>
</feature>
<dbReference type="InterPro" id="IPR050472">
    <property type="entry name" value="Anth_synth/Amidotransfase"/>
</dbReference>
<dbReference type="PRINTS" id="PR00099">
    <property type="entry name" value="CPSGATASE"/>
</dbReference>
<dbReference type="SUPFAM" id="SSF52317">
    <property type="entry name" value="Class I glutamine amidotransferase-like"/>
    <property type="match status" value="1"/>
</dbReference>
<feature type="binding site" evidence="13">
    <location>
        <position position="256"/>
    </location>
    <ligand>
        <name>L-glutamine</name>
        <dbReference type="ChEBI" id="CHEBI:58359"/>
    </ligand>
</feature>
<reference evidence="15 16" key="1">
    <citation type="submission" date="2013-02" db="EMBL/GenBank/DDBJ databases">
        <authorList>
            <person name="Harkins D.M."/>
            <person name="Durkin A.S."/>
            <person name="Brinkac L.M."/>
            <person name="Haft D.H."/>
            <person name="Selengut J.D."/>
            <person name="Sanka R."/>
            <person name="DePew J."/>
            <person name="Purushe J."/>
            <person name="Whelen A.C."/>
            <person name="Vinetz J.M."/>
            <person name="Sutton G.G."/>
            <person name="Nierman W.C."/>
            <person name="Fouts D.E."/>
        </authorList>
    </citation>
    <scope>NUCLEOTIDE SEQUENCE [LARGE SCALE GENOMIC DNA]</scope>
    <source>
        <strain evidence="15 16">2002000626</strain>
    </source>
</reference>
<feature type="binding site" evidence="13">
    <location>
        <position position="297"/>
    </location>
    <ligand>
        <name>L-glutamine</name>
        <dbReference type="ChEBI" id="CHEBI:58359"/>
    </ligand>
</feature>
<dbReference type="EC" id="6.3.5.5" evidence="13"/>
<comment type="pathway">
    <text evidence="1 13">Pyrimidine metabolism; UMP biosynthesis via de novo pathway; (S)-dihydroorotate from bicarbonate: step 1/3.</text>
</comment>
<evidence type="ECO:0000256" key="13">
    <source>
        <dbReference type="HAMAP-Rule" id="MF_01209"/>
    </source>
</evidence>
<gene>
    <name evidence="13 15" type="primary">carA</name>
    <name evidence="15" type="ORF">LEP1GSC029_3943</name>
</gene>
<dbReference type="Gene3D" id="3.40.50.880">
    <property type="match status" value="1"/>
</dbReference>
<evidence type="ECO:0000256" key="11">
    <source>
        <dbReference type="ARBA" id="ARBA00048816"/>
    </source>
</evidence>
<feature type="active site" evidence="13">
    <location>
        <position position="337"/>
    </location>
</feature>
<evidence type="ECO:0000313" key="16">
    <source>
        <dbReference type="Proteomes" id="UP000012329"/>
    </source>
</evidence>
<dbReference type="GO" id="GO:0044205">
    <property type="term" value="P:'de novo' UMP biosynthetic process"/>
    <property type="evidence" value="ECO:0007669"/>
    <property type="project" value="UniProtKB-UniRule"/>
</dbReference>
<evidence type="ECO:0000256" key="12">
    <source>
        <dbReference type="ARBA" id="ARBA00049285"/>
    </source>
</evidence>
<comment type="subunit">
    <text evidence="13">Composed of two chains; the small (or glutamine) chain promotes the hydrolysis of glutamine to ammonia, which is used by the large (or ammonia) chain to synthesize carbamoyl phosphate. Tetramer of heterodimers (alpha,beta)4.</text>
</comment>
<dbReference type="InterPro" id="IPR036480">
    <property type="entry name" value="CarbP_synth_ssu_N_sf"/>
</dbReference>
<name>A0A829DDC6_LEPIR</name>
<dbReference type="GO" id="GO:0004088">
    <property type="term" value="F:carbamoyl-phosphate synthase (glutamine-hydrolyzing) activity"/>
    <property type="evidence" value="ECO:0007669"/>
    <property type="project" value="UniProtKB-UniRule"/>
</dbReference>
<keyword evidence="4 13" id="KW-0055">Arginine biosynthesis</keyword>
<dbReference type="FunFam" id="3.50.30.20:FF:000001">
    <property type="entry name" value="Carbamoyl-phosphate synthase small chain"/>
    <property type="match status" value="1"/>
</dbReference>
<comment type="function">
    <text evidence="13">Small subunit of the glutamine-dependent carbamoyl phosphate synthetase (CPSase). CPSase catalyzes the formation of carbamoyl phosphate from the ammonia moiety of glutamine, carbonate, and phosphate donated by ATP, constituting the first step of 2 biosynthetic pathways, one leading to arginine and/or urea and the other to pyrimidine nucleotides. The small subunit (glutamine amidotransferase) binds and cleaves glutamine to supply the large subunit with the substrate ammonia.</text>
</comment>
<evidence type="ECO:0000256" key="9">
    <source>
        <dbReference type="ARBA" id="ARBA00022962"/>
    </source>
</evidence>
<sequence length="430" mass="48872">MKAFLVLDNGTIFEGESFGYETESVGEIVFNTSMAGYQEILTDPSYCNQIITLTYPMIGNYGIHPDNMESSKIQASGLIVKEYVDLPSNFKSEKTLSQFLKEYKIPAIQGIDTRKLTRFIRTNGSPNGGIFVASEYSPSFLEKVKSFPGIINADLAKVVTTSSKYIFGTHTGKKFKLAVYDYGVKTNILRLLDANGFAVTVYPAKTPSEEIMKEGTDAFFLSNGPGDPAPLDYAIASTQKIMEKRYPLFGICLGHQIIGLSLGKKTEKMKFGHRGGNQPVKNLETGQVEITSQNHGFAVIDDQKQDEPISFLNLNDHTVEGILKSGYPLLTVQYHPESAPGPNDSRYLFQKFYDLVEKTKKVKTYDRIYTTPRQNFRTSRWQRFFHRGFGQRRLESRNGRSFSSKKFFRHWLWFELLRDCEKNRATLKER</sequence>
<evidence type="ECO:0000256" key="8">
    <source>
        <dbReference type="ARBA" id="ARBA00022840"/>
    </source>
</evidence>
<dbReference type="SMART" id="SM01097">
    <property type="entry name" value="CPSase_sm_chain"/>
    <property type="match status" value="1"/>
</dbReference>
<dbReference type="UniPathway" id="UPA00070">
    <property type="reaction ID" value="UER00115"/>
</dbReference>